<evidence type="ECO:0000256" key="2">
    <source>
        <dbReference type="ARBA" id="ARBA00009765"/>
    </source>
</evidence>
<dbReference type="Proteomes" id="UP000018144">
    <property type="component" value="Unassembled WGS sequence"/>
</dbReference>
<organism evidence="9 10">
    <name type="scientific">Pyronema omphalodes (strain CBS 100304)</name>
    <name type="common">Pyronema confluens</name>
    <dbReference type="NCBI Taxonomy" id="1076935"/>
    <lineage>
        <taxon>Eukaryota</taxon>
        <taxon>Fungi</taxon>
        <taxon>Dikarya</taxon>
        <taxon>Ascomycota</taxon>
        <taxon>Pezizomycotina</taxon>
        <taxon>Pezizomycetes</taxon>
        <taxon>Pezizales</taxon>
        <taxon>Pyronemataceae</taxon>
        <taxon>Pyronema</taxon>
    </lineage>
</organism>
<evidence type="ECO:0000256" key="8">
    <source>
        <dbReference type="SAM" id="Phobius"/>
    </source>
</evidence>
<dbReference type="Gene3D" id="1.20.58.340">
    <property type="entry name" value="Magnesium transport protein CorA, transmembrane region"/>
    <property type="match status" value="1"/>
</dbReference>
<dbReference type="STRING" id="1076935.U4L5A8"/>
<dbReference type="GO" id="GO:0050897">
    <property type="term" value="F:cobalt ion binding"/>
    <property type="evidence" value="ECO:0007669"/>
    <property type="project" value="TreeGrafter"/>
</dbReference>
<dbReference type="AlphaFoldDB" id="U4L5A8"/>
<protein>
    <submittedName>
        <fullName evidence="9">Uncharacterized protein</fullName>
    </submittedName>
</protein>
<proteinExistence type="inferred from homology"/>
<feature type="transmembrane region" description="Helical" evidence="8">
    <location>
        <begin position="509"/>
        <end position="532"/>
    </location>
</feature>
<evidence type="ECO:0000256" key="6">
    <source>
        <dbReference type="ARBA" id="ARBA00022989"/>
    </source>
</evidence>
<evidence type="ECO:0000313" key="9">
    <source>
        <dbReference type="EMBL" id="CCX12232.1"/>
    </source>
</evidence>
<keyword evidence="3" id="KW-0813">Transport</keyword>
<dbReference type="GO" id="GO:0000287">
    <property type="term" value="F:magnesium ion binding"/>
    <property type="evidence" value="ECO:0007669"/>
    <property type="project" value="TreeGrafter"/>
</dbReference>
<evidence type="ECO:0000256" key="3">
    <source>
        <dbReference type="ARBA" id="ARBA00022448"/>
    </source>
</evidence>
<dbReference type="GO" id="GO:0015095">
    <property type="term" value="F:magnesium ion transmembrane transporter activity"/>
    <property type="evidence" value="ECO:0007669"/>
    <property type="project" value="TreeGrafter"/>
</dbReference>
<name>U4L5A8_PYROM</name>
<dbReference type="InterPro" id="IPR002523">
    <property type="entry name" value="MgTranspt_CorA/ZnTranspt_ZntB"/>
</dbReference>
<dbReference type="PANTHER" id="PTHR46494:SF1">
    <property type="entry name" value="CORA FAMILY METAL ION TRANSPORTER (EUROFUNG)"/>
    <property type="match status" value="1"/>
</dbReference>
<dbReference type="PANTHER" id="PTHR46494">
    <property type="entry name" value="CORA FAMILY METAL ION TRANSPORTER (EUROFUNG)"/>
    <property type="match status" value="1"/>
</dbReference>
<keyword evidence="6 8" id="KW-1133">Transmembrane helix</keyword>
<dbReference type="InterPro" id="IPR045861">
    <property type="entry name" value="CorA_cytoplasmic_dom"/>
</dbReference>
<dbReference type="EMBL" id="HF935685">
    <property type="protein sequence ID" value="CCX12232.1"/>
    <property type="molecule type" value="Genomic_DNA"/>
</dbReference>
<accession>U4L5A8</accession>
<dbReference type="OMA" id="FGTRWIN"/>
<gene>
    <name evidence="9" type="ORF">PCON_11826</name>
</gene>
<dbReference type="InterPro" id="IPR045863">
    <property type="entry name" value="CorA_TM1_TM2"/>
</dbReference>
<keyword evidence="7 8" id="KW-0472">Membrane</keyword>
<dbReference type="Pfam" id="PF01544">
    <property type="entry name" value="CorA"/>
    <property type="match status" value="1"/>
</dbReference>
<evidence type="ECO:0000256" key="4">
    <source>
        <dbReference type="ARBA" id="ARBA00022475"/>
    </source>
</evidence>
<evidence type="ECO:0000256" key="1">
    <source>
        <dbReference type="ARBA" id="ARBA00004651"/>
    </source>
</evidence>
<dbReference type="SUPFAM" id="SSF143865">
    <property type="entry name" value="CorA soluble domain-like"/>
    <property type="match status" value="1"/>
</dbReference>
<keyword evidence="10" id="KW-1185">Reference proteome</keyword>
<keyword evidence="4" id="KW-1003">Cell membrane</keyword>
<feature type="transmembrane region" description="Helical" evidence="8">
    <location>
        <begin position="544"/>
        <end position="564"/>
    </location>
</feature>
<dbReference type="OrthoDB" id="5430812at2759"/>
<reference evidence="9 10" key="1">
    <citation type="journal article" date="2013" name="PLoS Genet.">
        <title>The genome and development-dependent transcriptomes of Pyronema confluens: a window into fungal evolution.</title>
        <authorList>
            <person name="Traeger S."/>
            <person name="Altegoer F."/>
            <person name="Freitag M."/>
            <person name="Gabaldon T."/>
            <person name="Kempken F."/>
            <person name="Kumar A."/>
            <person name="Marcet-Houben M."/>
            <person name="Poggeler S."/>
            <person name="Stajich J.E."/>
            <person name="Nowrousian M."/>
        </authorList>
    </citation>
    <scope>NUCLEOTIDE SEQUENCE [LARGE SCALE GENOMIC DNA]</scope>
    <source>
        <strain evidence="10">CBS 100304</strain>
        <tissue evidence="9">Vegetative mycelium</tissue>
    </source>
</reference>
<sequence>MSHPHSRYFPNAQFHNLDSADYISCESAVLGANTENFIVDFGGAPEDGGQAFCALNVDARSLDIPAFLSKKRDLRLRTRWINIFNPYDQKDLVNAITNFYGFSPRLAKVITTAPASRRRIRAVSPRPSLRMRDRFLGRLSGESRELRDRDPEIAINVHAPAGQFLSVEQTAEALEMAARVAVGPGLGGGGGKMNYMNLVQKVWHFHAVEWGGRFICLGFNHHHKTSPETWDRADHPGNENEPFGRDYNPEGKRVWSWLILCDDGTVISIQEPLDLTNTDDILIVRRNMLTVFRSLSISPAAKTLAANDSSAALGGGLDDLPFRRQQAQSENVHGGPSLLFYYLFDDWHSSYSFVIGRGDPYSTQMSALRNEMHKNPELSHLSKLHRLSRQLAMLKRMYETRKVIVDNILNRQENSQRHRNRYTMKAQADETDPDDPSIQYAPTMGDSEVLGVPLGPLSVAKFERLRDRIKHYVLGELEALLAERSELETLTFNLISLKQSTTVELLTRVTIWFAGFTFVFLPLTLVTGYFSMQIRSMDGKYSEKTFWGAGGVAVTITFLILYTVGKSTGTMEFDAVWRSVKKVWFGWLEKRREKKEVTATVKVE</sequence>
<dbReference type="GO" id="GO:0015087">
    <property type="term" value="F:cobalt ion transmembrane transporter activity"/>
    <property type="evidence" value="ECO:0007669"/>
    <property type="project" value="TreeGrafter"/>
</dbReference>
<dbReference type="SUPFAM" id="SSF144083">
    <property type="entry name" value="Magnesium transport protein CorA, transmembrane region"/>
    <property type="match status" value="1"/>
</dbReference>
<comment type="subcellular location">
    <subcellularLocation>
        <location evidence="1">Cell membrane</location>
        <topology evidence="1">Multi-pass membrane protein</topology>
    </subcellularLocation>
</comment>
<dbReference type="GO" id="GO:0005886">
    <property type="term" value="C:plasma membrane"/>
    <property type="evidence" value="ECO:0007669"/>
    <property type="project" value="UniProtKB-SubCell"/>
</dbReference>
<dbReference type="eggNOG" id="ENOG502S0UJ">
    <property type="taxonomic scope" value="Eukaryota"/>
</dbReference>
<evidence type="ECO:0000256" key="5">
    <source>
        <dbReference type="ARBA" id="ARBA00022692"/>
    </source>
</evidence>
<comment type="similarity">
    <text evidence="2">Belongs to the CorA metal ion transporter (MIT) (TC 1.A.35) family.</text>
</comment>
<evidence type="ECO:0000256" key="7">
    <source>
        <dbReference type="ARBA" id="ARBA00023136"/>
    </source>
</evidence>
<keyword evidence="5 8" id="KW-0812">Transmembrane</keyword>
<evidence type="ECO:0000313" key="10">
    <source>
        <dbReference type="Proteomes" id="UP000018144"/>
    </source>
</evidence>